<name>A0A7L0PVV3_9AVES</name>
<evidence type="ECO:0000256" key="1">
    <source>
        <dbReference type="SAM" id="Phobius"/>
    </source>
</evidence>
<sequence>VVMLLIGTHLAWNYVVLILLHSINSSFAHPTQHVLEKSEEAPSKLNTKLREAYEHLLSFFKPVTCSHKDEQTLTPCHVGEGLNTTECLENKCCPSQTSHELKCYMPFKDNMQLAFRLLLLVAGGFLILGCLPFCCCACLQRSPCINPLRRANKAIEQIVRKKRARSRDVYGLSQD</sequence>
<accession>A0A7L0PVV3</accession>
<feature type="non-terminal residue" evidence="3">
    <location>
        <position position="1"/>
    </location>
</feature>
<evidence type="ECO:0000313" key="4">
    <source>
        <dbReference type="Proteomes" id="UP000574277"/>
    </source>
</evidence>
<keyword evidence="2" id="KW-0732">Signal</keyword>
<dbReference type="Proteomes" id="UP000574277">
    <property type="component" value="Unassembled WGS sequence"/>
</dbReference>
<dbReference type="InterPro" id="IPR055331">
    <property type="entry name" value="FMR1-like"/>
</dbReference>
<feature type="non-terminal residue" evidence="3">
    <location>
        <position position="175"/>
    </location>
</feature>
<feature type="signal peptide" evidence="2">
    <location>
        <begin position="1"/>
        <end position="28"/>
    </location>
</feature>
<proteinExistence type="predicted"/>
<protein>
    <submittedName>
        <fullName evidence="3">FMR1N protein</fullName>
    </submittedName>
</protein>
<dbReference type="AlphaFoldDB" id="A0A7L0PVV3"/>
<comment type="caution">
    <text evidence="3">The sequence shown here is derived from an EMBL/GenBank/DDBJ whole genome shotgun (WGS) entry which is preliminary data.</text>
</comment>
<feature type="chain" id="PRO_5029557077" evidence="2">
    <location>
        <begin position="29"/>
        <end position="175"/>
    </location>
</feature>
<keyword evidence="1" id="KW-1133">Transmembrane helix</keyword>
<dbReference type="PANTHER" id="PTHR37360">
    <property type="entry name" value="FRAGILE X MENTAL RETARDATION 1 NEIGHBOR PROTEIN"/>
    <property type="match status" value="1"/>
</dbReference>
<dbReference type="PANTHER" id="PTHR37360:SF1">
    <property type="entry name" value="FMR1 NEIGHBOR PROTEIN"/>
    <property type="match status" value="1"/>
</dbReference>
<keyword evidence="4" id="KW-1185">Reference proteome</keyword>
<gene>
    <name evidence="3" type="primary">Fmr1nb</name>
    <name evidence="3" type="ORF">MESCAY_R13092</name>
</gene>
<keyword evidence="1" id="KW-0472">Membrane</keyword>
<keyword evidence="1" id="KW-0812">Transmembrane</keyword>
<evidence type="ECO:0000313" key="3">
    <source>
        <dbReference type="EMBL" id="NXL10275.1"/>
    </source>
</evidence>
<evidence type="ECO:0000256" key="2">
    <source>
        <dbReference type="SAM" id="SignalP"/>
    </source>
</evidence>
<organism evidence="3 4">
    <name type="scientific">Mesembrinibis cayennensis</name>
    <dbReference type="NCBI Taxonomy" id="1118748"/>
    <lineage>
        <taxon>Eukaryota</taxon>
        <taxon>Metazoa</taxon>
        <taxon>Chordata</taxon>
        <taxon>Craniata</taxon>
        <taxon>Vertebrata</taxon>
        <taxon>Euteleostomi</taxon>
        <taxon>Archelosauria</taxon>
        <taxon>Archosauria</taxon>
        <taxon>Dinosauria</taxon>
        <taxon>Saurischia</taxon>
        <taxon>Theropoda</taxon>
        <taxon>Coelurosauria</taxon>
        <taxon>Aves</taxon>
        <taxon>Neognathae</taxon>
        <taxon>Neoaves</taxon>
        <taxon>Aequornithes</taxon>
        <taxon>Pelecaniformes</taxon>
        <taxon>Threskiornithidae</taxon>
        <taxon>Mesembrinibis</taxon>
    </lineage>
</organism>
<feature type="transmembrane region" description="Helical" evidence="1">
    <location>
        <begin position="114"/>
        <end position="139"/>
    </location>
</feature>
<reference evidence="3 4" key="1">
    <citation type="submission" date="2019-09" db="EMBL/GenBank/DDBJ databases">
        <title>Bird 10,000 Genomes (B10K) Project - Family phase.</title>
        <authorList>
            <person name="Zhang G."/>
        </authorList>
    </citation>
    <scope>NUCLEOTIDE SEQUENCE [LARGE SCALE GENOMIC DNA]</scope>
    <source>
        <strain evidence="3">B10K-DU-001-44</strain>
        <tissue evidence="3">Muscle</tissue>
    </source>
</reference>
<dbReference type="EMBL" id="VXAT01018017">
    <property type="protein sequence ID" value="NXL10275.1"/>
    <property type="molecule type" value="Genomic_DNA"/>
</dbReference>